<evidence type="ECO:0000259" key="2">
    <source>
        <dbReference type="Pfam" id="PF08977"/>
    </source>
</evidence>
<dbReference type="Pfam" id="PF08977">
    <property type="entry name" value="BOFC_N"/>
    <property type="match status" value="1"/>
</dbReference>
<evidence type="ECO:0000313" key="3">
    <source>
        <dbReference type="EMBL" id="MDE5415015.1"/>
    </source>
</evidence>
<dbReference type="RefSeq" id="WP_275119621.1">
    <property type="nucleotide sequence ID" value="NZ_JAOTPO010000012.1"/>
</dbReference>
<dbReference type="InterPro" id="IPR015050">
    <property type="entry name" value="BofC_C"/>
</dbReference>
<keyword evidence="4" id="KW-1185">Reference proteome</keyword>
<feature type="domain" description="Bypass of forespore C C-terminal" evidence="1">
    <location>
        <begin position="116"/>
        <end position="188"/>
    </location>
</feature>
<organism evidence="3 4">
    <name type="scientific">Alkalihalobacterium chitinilyticum</name>
    <dbReference type="NCBI Taxonomy" id="2980103"/>
    <lineage>
        <taxon>Bacteria</taxon>
        <taxon>Bacillati</taxon>
        <taxon>Bacillota</taxon>
        <taxon>Bacilli</taxon>
        <taxon>Bacillales</taxon>
        <taxon>Bacillaceae</taxon>
        <taxon>Alkalihalobacterium</taxon>
    </lineage>
</organism>
<evidence type="ECO:0000313" key="4">
    <source>
        <dbReference type="Proteomes" id="UP001148125"/>
    </source>
</evidence>
<dbReference type="Gene3D" id="3.10.20.420">
    <property type="entry name" value="Bypass-of-forespore C, N-terminal domain"/>
    <property type="match status" value="1"/>
</dbReference>
<dbReference type="Pfam" id="PF08955">
    <property type="entry name" value="BofC_C"/>
    <property type="match status" value="1"/>
</dbReference>
<accession>A0ABT5VHS7</accession>
<sequence length="195" mass="22461">MKDGQIIKKITKKHMVIAVLFSLCFVLLLGFQPEGANTIQSHASKSVVPVMKMVENADAGPKTIQVKLQRVYLDGEISEEVVEETIWSMEDFWAFYDQWLLVDQNEEEILFKQEIDDISPLLKINGYFGISEDGVLNIYEGKPDDQKIIQSFFQINTQKLKSHHESELKNGIPVMSRENYQEVLKTLEKYAITEM</sequence>
<evidence type="ECO:0000259" key="1">
    <source>
        <dbReference type="Pfam" id="PF08955"/>
    </source>
</evidence>
<name>A0ABT5VHS7_9BACI</name>
<dbReference type="InterPro" id="IPR038118">
    <property type="entry name" value="BOFC_N_sf"/>
</dbReference>
<dbReference type="Proteomes" id="UP001148125">
    <property type="component" value="Unassembled WGS sequence"/>
</dbReference>
<gene>
    <name evidence="3" type="ORF">N7Z68_16760</name>
</gene>
<proteinExistence type="predicted"/>
<protein>
    <submittedName>
        <fullName evidence="3">Intercompartmental signaling factor BofC</fullName>
    </submittedName>
</protein>
<feature type="domain" description="Bypass-of-forespore C N-terminal" evidence="2">
    <location>
        <begin position="64"/>
        <end position="113"/>
    </location>
</feature>
<reference evidence="3" key="1">
    <citation type="submission" date="2024-05" db="EMBL/GenBank/DDBJ databases">
        <title>Alkalihalobacillus sp. strain MEB203 novel alkaliphilic bacterium from Lonar Lake, India.</title>
        <authorList>
            <person name="Joshi A."/>
            <person name="Thite S."/>
            <person name="Mengade P."/>
        </authorList>
    </citation>
    <scope>NUCLEOTIDE SEQUENCE</scope>
    <source>
        <strain evidence="3">MEB 203</strain>
    </source>
</reference>
<dbReference type="InterPro" id="IPR015071">
    <property type="entry name" value="BOFC_N"/>
</dbReference>
<dbReference type="Gene3D" id="3.30.70.1740">
    <property type="entry name" value="Bypass-of-forespore C, C-terminal domain"/>
    <property type="match status" value="1"/>
</dbReference>
<dbReference type="InterPro" id="IPR038117">
    <property type="entry name" value="BofC_C_sf"/>
</dbReference>
<comment type="caution">
    <text evidence="3">The sequence shown here is derived from an EMBL/GenBank/DDBJ whole genome shotgun (WGS) entry which is preliminary data.</text>
</comment>
<dbReference type="EMBL" id="JAOTPO010000012">
    <property type="protein sequence ID" value="MDE5415015.1"/>
    <property type="molecule type" value="Genomic_DNA"/>
</dbReference>